<dbReference type="SUPFAM" id="SSF48464">
    <property type="entry name" value="ENTH/VHS domain"/>
    <property type="match status" value="1"/>
</dbReference>
<feature type="compositionally biased region" description="Polar residues" evidence="3">
    <location>
        <begin position="851"/>
        <end position="889"/>
    </location>
</feature>
<feature type="compositionally biased region" description="Low complexity" evidence="3">
    <location>
        <begin position="1107"/>
        <end position="1117"/>
    </location>
</feature>
<evidence type="ECO:0000313" key="6">
    <source>
        <dbReference type="EMBL" id="CAI0469492.1"/>
    </source>
</evidence>
<feature type="region of interest" description="Disordered" evidence="3">
    <location>
        <begin position="821"/>
        <end position="904"/>
    </location>
</feature>
<evidence type="ECO:0000256" key="3">
    <source>
        <dbReference type="SAM" id="MobiDB-lite"/>
    </source>
</evidence>
<evidence type="ECO:0000256" key="1">
    <source>
        <dbReference type="ARBA" id="ARBA00022664"/>
    </source>
</evidence>
<dbReference type="Pfam" id="PF23228">
    <property type="entry name" value="zf_PCFS4"/>
    <property type="match status" value="1"/>
</dbReference>
<dbReference type="Gene3D" id="1.25.40.90">
    <property type="match status" value="1"/>
</dbReference>
<dbReference type="GO" id="GO:0008270">
    <property type="term" value="F:zinc ion binding"/>
    <property type="evidence" value="ECO:0007669"/>
    <property type="project" value="UniProtKB-KW"/>
</dbReference>
<dbReference type="SMART" id="SM00582">
    <property type="entry name" value="RPR"/>
    <property type="match status" value="1"/>
</dbReference>
<dbReference type="GO" id="GO:0006369">
    <property type="term" value="P:termination of RNA polymerase II transcription"/>
    <property type="evidence" value="ECO:0007669"/>
    <property type="project" value="InterPro"/>
</dbReference>
<feature type="region of interest" description="Disordered" evidence="3">
    <location>
        <begin position="927"/>
        <end position="966"/>
    </location>
</feature>
<dbReference type="InterPro" id="IPR019368">
    <property type="entry name" value="Ribosomal_mS29"/>
</dbReference>
<name>A0AAV0PE28_9ROSI</name>
<evidence type="ECO:0000259" key="4">
    <source>
        <dbReference type="PROSITE" id="PS50157"/>
    </source>
</evidence>
<dbReference type="CDD" id="cd16982">
    <property type="entry name" value="CID_Pcf11"/>
    <property type="match status" value="1"/>
</dbReference>
<evidence type="ECO:0000256" key="2">
    <source>
        <dbReference type="PROSITE-ProRule" id="PRU00042"/>
    </source>
</evidence>
<gene>
    <name evidence="6" type="ORF">LITE_LOCUS38189</name>
</gene>
<keyword evidence="2" id="KW-0862">Zinc</keyword>
<feature type="compositionally biased region" description="Low complexity" evidence="3">
    <location>
        <begin position="928"/>
        <end position="957"/>
    </location>
</feature>
<dbReference type="InterPro" id="IPR008942">
    <property type="entry name" value="ENTH_VHS"/>
</dbReference>
<feature type="compositionally biased region" description="Basic and acidic residues" evidence="3">
    <location>
        <begin position="1206"/>
        <end position="1215"/>
    </location>
</feature>
<feature type="region of interest" description="Disordered" evidence="3">
    <location>
        <begin position="616"/>
        <end position="738"/>
    </location>
</feature>
<keyword evidence="2" id="KW-0863">Zinc-finger</keyword>
<dbReference type="InterPro" id="IPR045154">
    <property type="entry name" value="PCF11-like"/>
</dbReference>
<dbReference type="PROSITE" id="PS51391">
    <property type="entry name" value="CID"/>
    <property type="match status" value="1"/>
</dbReference>
<dbReference type="GO" id="GO:0000993">
    <property type="term" value="F:RNA polymerase II complex binding"/>
    <property type="evidence" value="ECO:0007669"/>
    <property type="project" value="InterPro"/>
</dbReference>
<dbReference type="PROSITE" id="PS00028">
    <property type="entry name" value="ZINC_FINGER_C2H2_1"/>
    <property type="match status" value="1"/>
</dbReference>
<keyword evidence="1" id="KW-0507">mRNA processing</keyword>
<feature type="region of interest" description="Disordered" evidence="3">
    <location>
        <begin position="38"/>
        <end position="67"/>
    </location>
</feature>
<dbReference type="PROSITE" id="PS50157">
    <property type="entry name" value="ZINC_FINGER_C2H2_2"/>
    <property type="match status" value="1"/>
</dbReference>
<dbReference type="GO" id="GO:0005849">
    <property type="term" value="C:mRNA cleavage factor complex"/>
    <property type="evidence" value="ECO:0007669"/>
    <property type="project" value="TreeGrafter"/>
</dbReference>
<dbReference type="PANTHER" id="PTHR15921:SF3">
    <property type="entry name" value="PRE-MRNA CLEAVAGE COMPLEX 2 PROTEIN PCF11"/>
    <property type="match status" value="1"/>
</dbReference>
<feature type="region of interest" description="Disordered" evidence="3">
    <location>
        <begin position="429"/>
        <end position="483"/>
    </location>
</feature>
<sequence>MVLWRILRTSATRSQAGALLPWDHRCNSITMRCYSAKAGAKSSQKPQKKSGAKKPGDESGPGAAAELDRGVIDEKALRSRLLAEDEKNPSLNVGPNDRPLFTSTPTLSQLTRRDACSYFKFRYVSVHQLHLVCGNSGLPKGMVAEFEDSMRESLIVRQSFLDLRDNFRRIVDPPLDGKGIKARKQIVLDGPLSCGKSITLAMLVHWARDEGWLVFYAPRGWEWTHGGYFYKNPHTGLWDTPLQAENILKDFLKYNESQLKQLHCHIFDPILLGEGAGVGWMKGIDSMPVPEGSSLFDLAQIGIQHSHAAVGVVVRLRKELSLVKDVPVLFAIDQYNSWFTFSEYEEPMTLHSTRPVHAKEVATVNAFRSMMHNDMMVGAFSHSTAVGKLRQDLPDVPVDARVNLPRYNVDEAATVCHYYLRSLDRSREPGLKKPRLAEDQSNPSGGRPFVQRQPPAPARYRSAAGGDRDSEGNDRGGGAYHPQPVQQCSELVNQYKTAIAELTFNSKPIITNLTIIAGENVLTAKAIAATVCNNIIEVPSDQKLPSLYLLDSIVKNIGRDYIKYFAARLPEVFCKAYSQVDPPIQSSMRHLFGTWKGVFPLQTLKMIEKELGFSSAVNGSSSSTVTSRADALSQRPQHSIHVNPKYLERQRLQQSGRAPIADSPEDIESPERTSGIRSQITPQSDPIEEKNVGPLYGDLDYGTDSPRNSILGSGRLGARAAEQSQPKPWYGASSGVSQKLTDPRKAFRMKHGVPEHLIPKSTKAVHLQPTDSIARKRGNSISTSWKNSEEEEFMWDMHSRLPDQDGFENRVRRPQLGHDVGFQFDRESSSDSLSTEQRELGNRLSSPWGLQESTSMDELMFSSSNTNPSYADGNLTTHGGLPSRTSSVSRIVAGPSSGSSHAGASGLGVISNVAFIPTNGAIGQKRLSSIGTSSPSQQSLLHQASPSSSFPSHYPPSRQLPSATEHDYSQILPPSHQKVRQLSTNLSPQSVQLGNVNRFQSEELSVPSGSLQKQNPPLEWNTGAPSTSGSSESDQSIQRTTETSGQQSTSSLLAAVMKSGILANITAAGVAKKSLQSSGHIVSKPVTKPPLPNVTPPAQVVSALPMSTSSKSGSSSVSHKKDKQQQLPQGAPPLMQTSKVGDKVSNPISNLLSSLLVKGLIKSETSPSATSQMNTVEPESQKKSTIAPKPAPVSSVSESAPTADEESLKKTDAKSPIDLPVKPTPVIPKAKDNVSLPWSISVETESLIGLKFKSDVIREFHPAVIDSLFSDLPHQCDVCGLRLKQKEGFDKHLEWHSETKIGPDDKRKRWYAEIEHWISPNASVPSEAVDSSPEDGPDCEMVDRDDDPMALADEDQCVCVLCGELFEDYYSPAGNRWMFRGAVHMTPVPPGNDEQGNGPLVHVHCRSEGSASELGLLNSVKMAKFLIDAVSCIGIFFCVRNRALAWED</sequence>
<feature type="region of interest" description="Disordered" evidence="3">
    <location>
        <begin position="1165"/>
        <end position="1220"/>
    </location>
</feature>
<dbReference type="GO" id="GO:0031124">
    <property type="term" value="P:mRNA 3'-end processing"/>
    <property type="evidence" value="ECO:0007669"/>
    <property type="project" value="InterPro"/>
</dbReference>
<feature type="compositionally biased region" description="Low complexity" evidence="3">
    <location>
        <begin position="1192"/>
        <end position="1202"/>
    </location>
</feature>
<feature type="region of interest" description="Disordered" evidence="3">
    <location>
        <begin position="1002"/>
        <end position="1049"/>
    </location>
</feature>
<proteinExistence type="predicted"/>
<dbReference type="GO" id="GO:0005737">
    <property type="term" value="C:cytoplasm"/>
    <property type="evidence" value="ECO:0007669"/>
    <property type="project" value="TreeGrafter"/>
</dbReference>
<dbReference type="InterPro" id="IPR006569">
    <property type="entry name" value="CID_dom"/>
</dbReference>
<dbReference type="InterPro" id="IPR057242">
    <property type="entry name" value="PCFS4-like"/>
</dbReference>
<keyword evidence="2" id="KW-0479">Metal-binding</keyword>
<feature type="region of interest" description="Disordered" evidence="3">
    <location>
        <begin position="753"/>
        <end position="785"/>
    </location>
</feature>
<feature type="compositionally biased region" description="Low complexity" evidence="3">
    <location>
        <begin position="616"/>
        <end position="627"/>
    </location>
</feature>
<feature type="domain" description="C2H2-type" evidence="4">
    <location>
        <begin position="1274"/>
        <end position="1301"/>
    </location>
</feature>
<dbReference type="GO" id="GO:0003729">
    <property type="term" value="F:mRNA binding"/>
    <property type="evidence" value="ECO:0007669"/>
    <property type="project" value="InterPro"/>
</dbReference>
<evidence type="ECO:0000313" key="7">
    <source>
        <dbReference type="Proteomes" id="UP001154282"/>
    </source>
</evidence>
<dbReference type="PANTHER" id="PTHR15921">
    <property type="entry name" value="PRE-MRNA CLEAVAGE COMPLEX II"/>
    <property type="match status" value="1"/>
</dbReference>
<accession>A0AAV0PE28</accession>
<protein>
    <recommendedName>
        <fullName evidence="8">CID domain-containing protein</fullName>
    </recommendedName>
</protein>
<keyword evidence="7" id="KW-1185">Reference proteome</keyword>
<evidence type="ECO:0000259" key="5">
    <source>
        <dbReference type="PROSITE" id="PS51391"/>
    </source>
</evidence>
<feature type="compositionally biased region" description="Polar residues" evidence="3">
    <location>
        <begin position="1165"/>
        <end position="1178"/>
    </location>
</feature>
<evidence type="ECO:0008006" key="8">
    <source>
        <dbReference type="Google" id="ProtNLM"/>
    </source>
</evidence>
<dbReference type="InterPro" id="IPR013087">
    <property type="entry name" value="Znf_C2H2_type"/>
</dbReference>
<feature type="compositionally biased region" description="Basic and acidic residues" evidence="3">
    <location>
        <begin position="429"/>
        <end position="438"/>
    </location>
</feature>
<dbReference type="Pfam" id="PF04818">
    <property type="entry name" value="CID"/>
    <property type="match status" value="1"/>
</dbReference>
<dbReference type="Proteomes" id="UP001154282">
    <property type="component" value="Unassembled WGS sequence"/>
</dbReference>
<feature type="region of interest" description="Disordered" evidence="3">
    <location>
        <begin position="1105"/>
        <end position="1139"/>
    </location>
</feature>
<feature type="compositionally biased region" description="Low complexity" evidence="3">
    <location>
        <begin position="1038"/>
        <end position="1049"/>
    </location>
</feature>
<dbReference type="EMBL" id="CAMGYJ010000008">
    <property type="protein sequence ID" value="CAI0469492.1"/>
    <property type="molecule type" value="Genomic_DNA"/>
</dbReference>
<feature type="compositionally biased region" description="Polar residues" evidence="3">
    <location>
        <begin position="1002"/>
        <end position="1015"/>
    </location>
</feature>
<feature type="domain" description="CID" evidence="5">
    <location>
        <begin position="487"/>
        <end position="615"/>
    </location>
</feature>
<reference evidence="6" key="1">
    <citation type="submission" date="2022-08" db="EMBL/GenBank/DDBJ databases">
        <authorList>
            <person name="Gutierrez-Valencia J."/>
        </authorList>
    </citation>
    <scope>NUCLEOTIDE SEQUENCE</scope>
</reference>
<dbReference type="Pfam" id="PF10236">
    <property type="entry name" value="DAP3"/>
    <property type="match status" value="1"/>
</dbReference>
<comment type="caution">
    <text evidence="6">The sequence shown here is derived from an EMBL/GenBank/DDBJ whole genome shotgun (WGS) entry which is preliminary data.</text>
</comment>
<feature type="compositionally biased region" description="Low complexity" evidence="3">
    <location>
        <begin position="893"/>
        <end position="904"/>
    </location>
</feature>
<dbReference type="InterPro" id="IPR047415">
    <property type="entry name" value="Pcf11_CID"/>
</dbReference>
<feature type="compositionally biased region" description="Polar residues" evidence="3">
    <location>
        <begin position="1023"/>
        <end position="1037"/>
    </location>
</feature>
<feature type="compositionally biased region" description="Polar residues" evidence="3">
    <location>
        <begin position="675"/>
        <end position="684"/>
    </location>
</feature>
<organism evidence="6 7">
    <name type="scientific">Linum tenue</name>
    <dbReference type="NCBI Taxonomy" id="586396"/>
    <lineage>
        <taxon>Eukaryota</taxon>
        <taxon>Viridiplantae</taxon>
        <taxon>Streptophyta</taxon>
        <taxon>Embryophyta</taxon>
        <taxon>Tracheophyta</taxon>
        <taxon>Spermatophyta</taxon>
        <taxon>Magnoliopsida</taxon>
        <taxon>eudicotyledons</taxon>
        <taxon>Gunneridae</taxon>
        <taxon>Pentapetalae</taxon>
        <taxon>rosids</taxon>
        <taxon>fabids</taxon>
        <taxon>Malpighiales</taxon>
        <taxon>Linaceae</taxon>
        <taxon>Linum</taxon>
    </lineage>
</organism>
<dbReference type="FunFam" id="1.25.40.90:FF:000023">
    <property type="entry name" value="polyadenylation and cleavage factor homolog 4"/>
    <property type="match status" value="1"/>
</dbReference>